<dbReference type="EMBL" id="VSRR010012845">
    <property type="protein sequence ID" value="MPC55047.1"/>
    <property type="molecule type" value="Genomic_DNA"/>
</dbReference>
<evidence type="ECO:0000256" key="1">
    <source>
        <dbReference type="SAM" id="MobiDB-lite"/>
    </source>
</evidence>
<organism evidence="2 3">
    <name type="scientific">Portunus trituberculatus</name>
    <name type="common">Swimming crab</name>
    <name type="synonym">Neptunus trituberculatus</name>
    <dbReference type="NCBI Taxonomy" id="210409"/>
    <lineage>
        <taxon>Eukaryota</taxon>
        <taxon>Metazoa</taxon>
        <taxon>Ecdysozoa</taxon>
        <taxon>Arthropoda</taxon>
        <taxon>Crustacea</taxon>
        <taxon>Multicrustacea</taxon>
        <taxon>Malacostraca</taxon>
        <taxon>Eumalacostraca</taxon>
        <taxon>Eucarida</taxon>
        <taxon>Decapoda</taxon>
        <taxon>Pleocyemata</taxon>
        <taxon>Brachyura</taxon>
        <taxon>Eubrachyura</taxon>
        <taxon>Portunoidea</taxon>
        <taxon>Portunidae</taxon>
        <taxon>Portuninae</taxon>
        <taxon>Portunus</taxon>
    </lineage>
</organism>
<evidence type="ECO:0000313" key="2">
    <source>
        <dbReference type="EMBL" id="MPC55047.1"/>
    </source>
</evidence>
<proteinExistence type="predicted"/>
<reference evidence="2 3" key="1">
    <citation type="submission" date="2019-05" db="EMBL/GenBank/DDBJ databases">
        <title>Another draft genome of Portunus trituberculatus and its Hox gene families provides insights of decapod evolution.</title>
        <authorList>
            <person name="Jeong J.-H."/>
            <person name="Song I."/>
            <person name="Kim S."/>
            <person name="Choi T."/>
            <person name="Kim D."/>
            <person name="Ryu S."/>
            <person name="Kim W."/>
        </authorList>
    </citation>
    <scope>NUCLEOTIDE SEQUENCE [LARGE SCALE GENOMIC DNA]</scope>
    <source>
        <tissue evidence="2">Muscle</tissue>
    </source>
</reference>
<evidence type="ECO:0000313" key="3">
    <source>
        <dbReference type="Proteomes" id="UP000324222"/>
    </source>
</evidence>
<gene>
    <name evidence="2" type="ORF">E2C01_048978</name>
</gene>
<keyword evidence="3" id="KW-1185">Reference proteome</keyword>
<dbReference type="AlphaFoldDB" id="A0A5B7GCK6"/>
<feature type="region of interest" description="Disordered" evidence="1">
    <location>
        <begin position="1"/>
        <end position="50"/>
    </location>
</feature>
<accession>A0A5B7GCK6</accession>
<comment type="caution">
    <text evidence="2">The sequence shown here is derived from an EMBL/GenBank/DDBJ whole genome shotgun (WGS) entry which is preliminary data.</text>
</comment>
<feature type="compositionally biased region" description="Basic and acidic residues" evidence="1">
    <location>
        <begin position="41"/>
        <end position="50"/>
    </location>
</feature>
<dbReference type="Proteomes" id="UP000324222">
    <property type="component" value="Unassembled WGS sequence"/>
</dbReference>
<feature type="compositionally biased region" description="Acidic residues" evidence="1">
    <location>
        <begin position="1"/>
        <end position="13"/>
    </location>
</feature>
<name>A0A5B7GCK6_PORTR</name>
<protein>
    <submittedName>
        <fullName evidence="2">Uncharacterized protein</fullName>
    </submittedName>
</protein>
<sequence length="73" mass="8235">MKEEEKEEEEEKEMLETCPPAVSSMQPTADPPPQCTAAHLSPEHLQRPGGEDLWFFGNTSSPALNYHYARSVF</sequence>